<dbReference type="GO" id="GO:0016209">
    <property type="term" value="F:antioxidant activity"/>
    <property type="evidence" value="ECO:0007669"/>
    <property type="project" value="InterPro"/>
</dbReference>
<organism evidence="2 3">
    <name type="scientific">Nonlabens ponticola</name>
    <dbReference type="NCBI Taxonomy" id="2496866"/>
    <lineage>
        <taxon>Bacteria</taxon>
        <taxon>Pseudomonadati</taxon>
        <taxon>Bacteroidota</taxon>
        <taxon>Flavobacteriia</taxon>
        <taxon>Flavobacteriales</taxon>
        <taxon>Flavobacteriaceae</taxon>
        <taxon>Nonlabens</taxon>
    </lineage>
</organism>
<sequence>MALTPSTMMPLGTKAPGFKLLDTVSEELLSLQNVRGEKGTVVMFICNHCPFVIHVNEELVRLANDYRATGFGFVAISSNDVEKYPQDSPDLMQKVAYDNAYPFPYLYDPTQEVAKAYDTACTPDFYLFDEKLELVYRGQLDDSRPRNGIPLTGRSLREALDALLGNKPLPAIQNPSVGCGIKWK</sequence>
<dbReference type="OrthoDB" id="9809746at2"/>
<evidence type="ECO:0000313" key="3">
    <source>
        <dbReference type="Proteomes" id="UP000279600"/>
    </source>
</evidence>
<dbReference type="InterPro" id="IPR013766">
    <property type="entry name" value="Thioredoxin_domain"/>
</dbReference>
<dbReference type="PANTHER" id="PTHR43640:SF1">
    <property type="entry name" value="THIOREDOXIN-DEPENDENT PEROXIREDOXIN"/>
    <property type="match status" value="1"/>
</dbReference>
<dbReference type="PROSITE" id="PS51352">
    <property type="entry name" value="THIOREDOXIN_2"/>
    <property type="match status" value="1"/>
</dbReference>
<dbReference type="InterPro" id="IPR036249">
    <property type="entry name" value="Thioredoxin-like_sf"/>
</dbReference>
<dbReference type="Gene3D" id="3.40.30.10">
    <property type="entry name" value="Glutaredoxin"/>
    <property type="match status" value="1"/>
</dbReference>
<protein>
    <submittedName>
        <fullName evidence="2">Thioredoxin family protein</fullName>
    </submittedName>
</protein>
<gene>
    <name evidence="2" type="ORF">EJ995_05615</name>
</gene>
<feature type="domain" description="Thioredoxin" evidence="1">
    <location>
        <begin position="9"/>
        <end position="165"/>
    </location>
</feature>
<dbReference type="EMBL" id="CP034549">
    <property type="protein sequence ID" value="AZQ43730.1"/>
    <property type="molecule type" value="Genomic_DNA"/>
</dbReference>
<dbReference type="InterPro" id="IPR047262">
    <property type="entry name" value="PRX-like1"/>
</dbReference>
<dbReference type="CDD" id="cd02969">
    <property type="entry name" value="PRX_like1"/>
    <property type="match status" value="1"/>
</dbReference>
<reference evidence="2 3" key="1">
    <citation type="submission" date="2018-12" db="EMBL/GenBank/DDBJ databases">
        <title>Complete genome of Nonlabens sp. MJ115.</title>
        <authorList>
            <person name="Choi H.S."/>
            <person name="Jung J."/>
        </authorList>
    </citation>
    <scope>NUCLEOTIDE SEQUENCE [LARGE SCALE GENOMIC DNA]</scope>
    <source>
        <strain evidence="2 3">MJ115</strain>
    </source>
</reference>
<dbReference type="KEGG" id="noj:EJ995_05615"/>
<dbReference type="InterPro" id="IPR000866">
    <property type="entry name" value="AhpC/TSA"/>
</dbReference>
<evidence type="ECO:0000259" key="1">
    <source>
        <dbReference type="PROSITE" id="PS51352"/>
    </source>
</evidence>
<dbReference type="RefSeq" id="WP_126446462.1">
    <property type="nucleotide sequence ID" value="NZ_CP034549.1"/>
</dbReference>
<evidence type="ECO:0000313" key="2">
    <source>
        <dbReference type="EMBL" id="AZQ43730.1"/>
    </source>
</evidence>
<dbReference type="Pfam" id="PF00578">
    <property type="entry name" value="AhpC-TSA"/>
    <property type="match status" value="1"/>
</dbReference>
<name>A0A3S9MX15_9FLAO</name>
<dbReference type="AlphaFoldDB" id="A0A3S9MX15"/>
<dbReference type="GO" id="GO:0016491">
    <property type="term" value="F:oxidoreductase activity"/>
    <property type="evidence" value="ECO:0007669"/>
    <property type="project" value="InterPro"/>
</dbReference>
<dbReference type="SUPFAM" id="SSF52833">
    <property type="entry name" value="Thioredoxin-like"/>
    <property type="match status" value="1"/>
</dbReference>
<dbReference type="Proteomes" id="UP000279600">
    <property type="component" value="Chromosome"/>
</dbReference>
<accession>A0A3S9MX15</accession>
<dbReference type="PANTHER" id="PTHR43640">
    <property type="entry name" value="OS07G0260300 PROTEIN"/>
    <property type="match status" value="1"/>
</dbReference>
<keyword evidence="3" id="KW-1185">Reference proteome</keyword>
<proteinExistence type="predicted"/>